<dbReference type="AlphaFoldDB" id="A0A8H7RUA3"/>
<dbReference type="Pfam" id="PF14299">
    <property type="entry name" value="PP2"/>
    <property type="match status" value="1"/>
</dbReference>
<dbReference type="InterPro" id="IPR025886">
    <property type="entry name" value="PP2-like"/>
</dbReference>
<feature type="compositionally biased region" description="Basic and acidic residues" evidence="1">
    <location>
        <begin position="265"/>
        <end position="275"/>
    </location>
</feature>
<evidence type="ECO:0000313" key="2">
    <source>
        <dbReference type="EMBL" id="KAG2217382.1"/>
    </source>
</evidence>
<dbReference type="OrthoDB" id="9970274at2759"/>
<gene>
    <name evidence="2" type="ORF">INT45_005266</name>
</gene>
<reference evidence="2 3" key="1">
    <citation type="submission" date="2020-12" db="EMBL/GenBank/DDBJ databases">
        <title>Metabolic potential, ecology and presence of endohyphal bacteria is reflected in genomic diversity of Mucoromycotina.</title>
        <authorList>
            <person name="Muszewska A."/>
            <person name="Okrasinska A."/>
            <person name="Steczkiewicz K."/>
            <person name="Drgas O."/>
            <person name="Orlowska M."/>
            <person name="Perlinska-Lenart U."/>
            <person name="Aleksandrzak-Piekarczyk T."/>
            <person name="Szatraj K."/>
            <person name="Zielenkiewicz U."/>
            <person name="Pilsyk S."/>
            <person name="Malc E."/>
            <person name="Mieczkowski P."/>
            <person name="Kruszewska J.S."/>
            <person name="Biernat P."/>
            <person name="Pawlowska J."/>
        </authorList>
    </citation>
    <scope>NUCLEOTIDE SEQUENCE [LARGE SCALE GENOMIC DNA]</scope>
    <source>
        <strain evidence="2 3">CBS 142.35</strain>
    </source>
</reference>
<dbReference type="EMBL" id="JAEPRB010000302">
    <property type="protein sequence ID" value="KAG2217382.1"/>
    <property type="molecule type" value="Genomic_DNA"/>
</dbReference>
<name>A0A8H7RUA3_9FUNG</name>
<protein>
    <submittedName>
        <fullName evidence="2">Uncharacterized protein</fullName>
    </submittedName>
</protein>
<evidence type="ECO:0000256" key="1">
    <source>
        <dbReference type="SAM" id="MobiDB-lite"/>
    </source>
</evidence>
<evidence type="ECO:0000313" key="3">
    <source>
        <dbReference type="Proteomes" id="UP000646827"/>
    </source>
</evidence>
<accession>A0A8H7RUA3</accession>
<proteinExistence type="predicted"/>
<feature type="region of interest" description="Disordered" evidence="1">
    <location>
        <begin position="253"/>
        <end position="292"/>
    </location>
</feature>
<dbReference type="PANTHER" id="PTHR31960">
    <property type="entry name" value="F-BOX PROTEIN PP2-A15"/>
    <property type="match status" value="1"/>
</dbReference>
<dbReference type="Proteomes" id="UP000646827">
    <property type="component" value="Unassembled WGS sequence"/>
</dbReference>
<keyword evidence="3" id="KW-1185">Reference proteome</keyword>
<comment type="caution">
    <text evidence="2">The sequence shown here is derived from an EMBL/GenBank/DDBJ whole genome shotgun (WGS) entry which is preliminary data.</text>
</comment>
<sequence length="292" mass="33943">WVTGIDIENISKCSRTLQPIIQDEYLWSVMMKTRFPRLYKDTILEIKDKDNKNFQEKSISWRKIYMSKDDNQLSAGHGMFIVHNKLPFWEIVSTNQSIYGAIAELHTVCWLDVRGVIEGVLQGRYRIQWRMRLSSSARDNGPLFFKAFIIPRNKSLLSLPAIERNEQELFSKDNSVELLSYTITSWNFYYRKDVVDDRWIILTIPGEIEIKDAFSDILVTYEGHSKHWKTGIELDWVRLQPSSEVSGGGLLVKDDDLGVDSTSSSHEEETVHDNNDMYGDSSWSSDEDRMEI</sequence>
<feature type="non-terminal residue" evidence="2">
    <location>
        <position position="1"/>
    </location>
</feature>
<organism evidence="2 3">
    <name type="scientific">Circinella minor</name>
    <dbReference type="NCBI Taxonomy" id="1195481"/>
    <lineage>
        <taxon>Eukaryota</taxon>
        <taxon>Fungi</taxon>
        <taxon>Fungi incertae sedis</taxon>
        <taxon>Mucoromycota</taxon>
        <taxon>Mucoromycotina</taxon>
        <taxon>Mucoromycetes</taxon>
        <taxon>Mucorales</taxon>
        <taxon>Lichtheimiaceae</taxon>
        <taxon>Circinella</taxon>
    </lineage>
</organism>
<dbReference type="PANTHER" id="PTHR31960:SF26">
    <property type="entry name" value="F-BOX DOMAIN CONTAINING PROTEIN"/>
    <property type="match status" value="1"/>
</dbReference>